<dbReference type="KEGG" id="ghi:107958939"/>
<dbReference type="Proteomes" id="UP000818029">
    <property type="component" value="Chromosome A06"/>
</dbReference>
<dbReference type="PaxDb" id="3635-A0A1U8PGJ9"/>
<accession>A0A1U8PGJ9</accession>
<reference evidence="2" key="1">
    <citation type="journal article" date="2020" name="Nat. Genet.">
        <title>Genomic diversifications of five Gossypium allopolyploid species and their impact on cotton improvement.</title>
        <authorList>
            <person name="Chen Z.J."/>
            <person name="Sreedasyam A."/>
            <person name="Ando A."/>
            <person name="Song Q."/>
            <person name="De Santiago L.M."/>
            <person name="Hulse-Kemp A.M."/>
            <person name="Ding M."/>
            <person name="Ye W."/>
            <person name="Kirkbride R.C."/>
            <person name="Jenkins J."/>
            <person name="Plott C."/>
            <person name="Lovell J."/>
            <person name="Lin Y.M."/>
            <person name="Vaughn R."/>
            <person name="Liu B."/>
            <person name="Simpson S."/>
            <person name="Scheffler B.E."/>
            <person name="Wen L."/>
            <person name="Saski C.A."/>
            <person name="Grover C.E."/>
            <person name="Hu G."/>
            <person name="Conover J.L."/>
            <person name="Carlson J.W."/>
            <person name="Shu S."/>
            <person name="Boston L.B."/>
            <person name="Williams M."/>
            <person name="Peterson D.G."/>
            <person name="McGee K."/>
            <person name="Jones D.C."/>
            <person name="Wendel J.F."/>
            <person name="Stelly D.M."/>
            <person name="Grimwood J."/>
            <person name="Schmutz J."/>
        </authorList>
    </citation>
    <scope>NUCLEOTIDE SEQUENCE [LARGE SCALE GENOMIC DNA]</scope>
    <source>
        <strain evidence="2">cv. TM-1</strain>
    </source>
</reference>
<protein>
    <submittedName>
        <fullName evidence="3">Prostatic spermine-binding protein-like</fullName>
    </submittedName>
</protein>
<dbReference type="AlphaFoldDB" id="A0A1U8PGJ9"/>
<sequence length="152" mass="16628">MGCYMYHDGFIPNFDSTNAINDTSIPSILRPHTNVDVDGNAELDADACTIIDDHTDAIIDAIIDDWINVDVSETTPHSSTEEGDGDKDEDKAEGGDEDNYVDKDEHEGGGEVAEDEDDGDDQVENSAPLAVHRNLTRICQQPLHGTYSAQRH</sequence>
<feature type="region of interest" description="Disordered" evidence="1">
    <location>
        <begin position="72"/>
        <end position="152"/>
    </location>
</feature>
<name>A0A1U8PGJ9_GOSHI</name>
<evidence type="ECO:0000313" key="3">
    <source>
        <dbReference type="RefSeq" id="XP_016750347.1"/>
    </source>
</evidence>
<dbReference type="RefSeq" id="XP_016750347.1">
    <property type="nucleotide sequence ID" value="XM_016894858.1"/>
</dbReference>
<proteinExistence type="predicted"/>
<dbReference type="GeneID" id="107958939"/>
<feature type="compositionally biased region" description="Acidic residues" evidence="1">
    <location>
        <begin position="112"/>
        <end position="123"/>
    </location>
</feature>
<organism evidence="2 3">
    <name type="scientific">Gossypium hirsutum</name>
    <name type="common">Upland cotton</name>
    <name type="synonym">Gossypium mexicanum</name>
    <dbReference type="NCBI Taxonomy" id="3635"/>
    <lineage>
        <taxon>Eukaryota</taxon>
        <taxon>Viridiplantae</taxon>
        <taxon>Streptophyta</taxon>
        <taxon>Embryophyta</taxon>
        <taxon>Tracheophyta</taxon>
        <taxon>Spermatophyta</taxon>
        <taxon>Magnoliopsida</taxon>
        <taxon>eudicotyledons</taxon>
        <taxon>Gunneridae</taxon>
        <taxon>Pentapetalae</taxon>
        <taxon>rosids</taxon>
        <taxon>malvids</taxon>
        <taxon>Malvales</taxon>
        <taxon>Malvaceae</taxon>
        <taxon>Malvoideae</taxon>
        <taxon>Gossypium</taxon>
    </lineage>
</organism>
<keyword evidence="2" id="KW-1185">Reference proteome</keyword>
<evidence type="ECO:0000256" key="1">
    <source>
        <dbReference type="SAM" id="MobiDB-lite"/>
    </source>
</evidence>
<gene>
    <name evidence="3" type="primary">LOC107958939</name>
</gene>
<feature type="compositionally biased region" description="Basic and acidic residues" evidence="1">
    <location>
        <begin position="88"/>
        <end position="109"/>
    </location>
</feature>
<evidence type="ECO:0000313" key="2">
    <source>
        <dbReference type="Proteomes" id="UP000818029"/>
    </source>
</evidence>
<reference evidence="3" key="2">
    <citation type="submission" date="2025-08" db="UniProtKB">
        <authorList>
            <consortium name="RefSeq"/>
        </authorList>
    </citation>
    <scope>IDENTIFICATION</scope>
</reference>